<protein>
    <submittedName>
        <fullName evidence="2">ComF family protein</fullName>
    </submittedName>
</protein>
<name>A0ABS7C033_9BACL</name>
<evidence type="ECO:0000313" key="3">
    <source>
        <dbReference type="Proteomes" id="UP001519887"/>
    </source>
</evidence>
<dbReference type="PANTHER" id="PTHR47505">
    <property type="entry name" value="DNA UTILIZATION PROTEIN YHGH"/>
    <property type="match status" value="1"/>
</dbReference>
<evidence type="ECO:0000313" key="2">
    <source>
        <dbReference type="EMBL" id="MBW7454266.1"/>
    </source>
</evidence>
<dbReference type="CDD" id="cd06223">
    <property type="entry name" value="PRTases_typeI"/>
    <property type="match status" value="1"/>
</dbReference>
<comment type="similarity">
    <text evidence="1">Belongs to the ComF/GntX family.</text>
</comment>
<keyword evidence="3" id="KW-1185">Reference proteome</keyword>
<dbReference type="InterPro" id="IPR000836">
    <property type="entry name" value="PRTase_dom"/>
</dbReference>
<comment type="caution">
    <text evidence="2">The sequence shown here is derived from an EMBL/GenBank/DDBJ whole genome shotgun (WGS) entry which is preliminary data.</text>
</comment>
<dbReference type="Gene3D" id="3.40.50.2020">
    <property type="match status" value="1"/>
</dbReference>
<proteinExistence type="inferred from homology"/>
<dbReference type="Proteomes" id="UP001519887">
    <property type="component" value="Unassembled WGS sequence"/>
</dbReference>
<dbReference type="EMBL" id="JAHZIK010000177">
    <property type="protein sequence ID" value="MBW7454266.1"/>
    <property type="molecule type" value="Genomic_DNA"/>
</dbReference>
<reference evidence="2 3" key="1">
    <citation type="submission" date="2021-07" db="EMBL/GenBank/DDBJ databases">
        <title>Paenibacillus radiodurans sp. nov., isolated from the southeastern edge of Tengger Desert.</title>
        <authorList>
            <person name="Zhang G."/>
        </authorList>
    </citation>
    <scope>NUCLEOTIDE SEQUENCE [LARGE SCALE GENOMIC DNA]</scope>
    <source>
        <strain evidence="2 3">CCM 7311</strain>
    </source>
</reference>
<organism evidence="2 3">
    <name type="scientific">Paenibacillus sepulcri</name>
    <dbReference type="NCBI Taxonomy" id="359917"/>
    <lineage>
        <taxon>Bacteria</taxon>
        <taxon>Bacillati</taxon>
        <taxon>Bacillota</taxon>
        <taxon>Bacilli</taxon>
        <taxon>Bacillales</taxon>
        <taxon>Paenibacillaceae</taxon>
        <taxon>Paenibacillus</taxon>
    </lineage>
</organism>
<dbReference type="RefSeq" id="WP_210039014.1">
    <property type="nucleotide sequence ID" value="NZ_JBHLVU010000043.1"/>
</dbReference>
<dbReference type="SUPFAM" id="SSF53271">
    <property type="entry name" value="PRTase-like"/>
    <property type="match status" value="1"/>
</dbReference>
<accession>A0ABS7C033</accession>
<dbReference type="PANTHER" id="PTHR47505:SF1">
    <property type="entry name" value="DNA UTILIZATION PROTEIN YHGH"/>
    <property type="match status" value="1"/>
</dbReference>
<dbReference type="InterPro" id="IPR029057">
    <property type="entry name" value="PRTase-like"/>
</dbReference>
<dbReference type="InterPro" id="IPR051910">
    <property type="entry name" value="ComF/GntX_DNA_util-trans"/>
</dbReference>
<gene>
    <name evidence="2" type="ORF">K0U00_09515</name>
</gene>
<evidence type="ECO:0000256" key="1">
    <source>
        <dbReference type="ARBA" id="ARBA00008007"/>
    </source>
</evidence>
<sequence>MPSFWSLLHQTLPKAIHSITALLAPSSSQCLMCGNASRRTADAPFSALCGDCQQAIPWIRHIHCPVCGRPEHCPDCMRREDTAFICNRSAVRYSPLIREWLALYKYRGHEAIAPLLGEMLFTAYSQTVREMTGRSEAFAINGFIPVPVSEERLLERGFNQAERLARIMAERSGHPVFDILRRTRHSGKQSFKTRGARIKDAENLFAVDHDSFTSMLLQLSSIRPEGSLQNHRPRLMIIDDIYTTGSTVNACAHAIQDAYRRSSSDGIIEIFILTLARS</sequence>